<evidence type="ECO:0000313" key="2">
    <source>
        <dbReference type="Proteomes" id="UP000006833"/>
    </source>
</evidence>
<sequence length="158" mass="16391">MTAPRRAGHPAYLIPMRLILPLLLLLPTTALGWEAGTDGPLCTLEHAEPGAEVRLTYDPAGPTYTITLTAPEPWPSGPVFALRFEGGQGLTISTDRHVLSQAGRALTVTDRGFGNVLRGLAENTTATGLLGAASVGFSLDGAAPAVAEFEACGRTPSV</sequence>
<keyword evidence="2" id="KW-1185">Reference proteome</keyword>
<dbReference type="RefSeq" id="WP_012179808.1">
    <property type="nucleotide sequence ID" value="NC_009952.1"/>
</dbReference>
<protein>
    <submittedName>
        <fullName evidence="1">Uncharacterized protein</fullName>
    </submittedName>
</protein>
<accession>A8LLX2</accession>
<dbReference type="AlphaFoldDB" id="A8LLX2"/>
<reference evidence="2" key="1">
    <citation type="journal article" date="2010" name="ISME J.">
        <title>The complete genome sequence of the algal symbiont Dinoroseobacter shibae: a hitchhiker's guide to life in the sea.</title>
        <authorList>
            <person name="Wagner-Dobler I."/>
            <person name="Ballhausen B."/>
            <person name="Berger M."/>
            <person name="Brinkhoff T."/>
            <person name="Buchholz I."/>
            <person name="Bunk B."/>
            <person name="Cypionka H."/>
            <person name="Daniel R."/>
            <person name="Drepper T."/>
            <person name="Gerdts G."/>
            <person name="Hahnke S."/>
            <person name="Han C."/>
            <person name="Jahn D."/>
            <person name="Kalhoefer D."/>
            <person name="Kiss H."/>
            <person name="Klenk H.P."/>
            <person name="Kyrpides N."/>
            <person name="Liebl W."/>
            <person name="Liesegang H."/>
            <person name="Meincke L."/>
            <person name="Pati A."/>
            <person name="Petersen J."/>
            <person name="Piekarski T."/>
            <person name="Pommerenke C."/>
            <person name="Pradella S."/>
            <person name="Pukall R."/>
            <person name="Rabus R."/>
            <person name="Stackebrandt E."/>
            <person name="Thole S."/>
            <person name="Thompson L."/>
            <person name="Tielen P."/>
            <person name="Tomasch J."/>
            <person name="von Jan M."/>
            <person name="Wanphrut N."/>
            <person name="Wichels A."/>
            <person name="Zech H."/>
            <person name="Simon M."/>
        </authorList>
    </citation>
    <scope>NUCLEOTIDE SEQUENCE [LARGE SCALE GENOMIC DNA]</scope>
    <source>
        <strain evidence="2">DSM 16493 / NCIMB 14021 / DFL 12</strain>
    </source>
</reference>
<organism evidence="1 2">
    <name type="scientific">Dinoroseobacter shibae (strain DSM 16493 / NCIMB 14021 / DFL 12)</name>
    <dbReference type="NCBI Taxonomy" id="398580"/>
    <lineage>
        <taxon>Bacteria</taxon>
        <taxon>Pseudomonadati</taxon>
        <taxon>Pseudomonadota</taxon>
        <taxon>Alphaproteobacteria</taxon>
        <taxon>Rhodobacterales</taxon>
        <taxon>Roseobacteraceae</taxon>
        <taxon>Dinoroseobacter</taxon>
    </lineage>
</organism>
<dbReference type="Proteomes" id="UP000006833">
    <property type="component" value="Chromosome"/>
</dbReference>
<gene>
    <name evidence="1" type="ordered locus">Dshi_3148</name>
</gene>
<proteinExistence type="predicted"/>
<dbReference type="eggNOG" id="ENOG5032VJ5">
    <property type="taxonomic scope" value="Bacteria"/>
</dbReference>
<name>A8LLX2_DINSH</name>
<dbReference type="KEGG" id="dsh:Dshi_3148"/>
<evidence type="ECO:0000313" key="1">
    <source>
        <dbReference type="EMBL" id="ABV94881.1"/>
    </source>
</evidence>
<dbReference type="EMBL" id="CP000830">
    <property type="protein sequence ID" value="ABV94881.1"/>
    <property type="molecule type" value="Genomic_DNA"/>
</dbReference>
<dbReference type="STRING" id="398580.Dshi_3148"/>
<dbReference type="HOGENOM" id="CLU_118522_0_0_5"/>